<dbReference type="Gene3D" id="3.40.50.1580">
    <property type="entry name" value="Nucleoside phosphorylase domain"/>
    <property type="match status" value="1"/>
</dbReference>
<dbReference type="AlphaFoldDB" id="A0A914E561"/>
<dbReference type="InterPro" id="IPR000845">
    <property type="entry name" value="Nucleoside_phosphorylase_d"/>
</dbReference>
<reference evidence="5" key="1">
    <citation type="submission" date="2022-11" db="UniProtKB">
        <authorList>
            <consortium name="WormBaseParasite"/>
        </authorList>
    </citation>
    <scope>IDENTIFICATION</scope>
</reference>
<dbReference type="SUPFAM" id="SSF53167">
    <property type="entry name" value="Purine and uridine phosphorylases"/>
    <property type="match status" value="1"/>
</dbReference>
<evidence type="ECO:0000259" key="3">
    <source>
        <dbReference type="Pfam" id="PF01048"/>
    </source>
</evidence>
<dbReference type="Proteomes" id="UP000887540">
    <property type="component" value="Unplaced"/>
</dbReference>
<dbReference type="InterPro" id="IPR035994">
    <property type="entry name" value="Nucleoside_phosphorylase_sf"/>
</dbReference>
<feature type="binding site" evidence="2">
    <location>
        <position position="149"/>
    </location>
    <ligand>
        <name>substrate</name>
    </ligand>
</feature>
<protein>
    <submittedName>
        <fullName evidence="5">Nucleoside phosphorylase domain-containing protein</fullName>
    </submittedName>
</protein>
<keyword evidence="4" id="KW-1185">Reference proteome</keyword>
<dbReference type="GO" id="GO:0009166">
    <property type="term" value="P:nucleotide catabolic process"/>
    <property type="evidence" value="ECO:0007669"/>
    <property type="project" value="InterPro"/>
</dbReference>
<dbReference type="NCBIfam" id="TIGR01719">
    <property type="entry name" value="euk_UDPppase"/>
    <property type="match status" value="1"/>
</dbReference>
<dbReference type="InterPro" id="IPR010059">
    <property type="entry name" value="Uridine_phosphorylase_euk"/>
</dbReference>
<dbReference type="PANTHER" id="PTHR43691">
    <property type="entry name" value="URIDINE PHOSPHORYLASE"/>
    <property type="match status" value="1"/>
</dbReference>
<dbReference type="PANTHER" id="PTHR43691:SF11">
    <property type="entry name" value="FI09636P-RELATED"/>
    <property type="match status" value="1"/>
</dbReference>
<feature type="binding site" evidence="2">
    <location>
        <position position="25"/>
    </location>
    <ligand>
        <name>phosphate</name>
        <dbReference type="ChEBI" id="CHEBI:43474"/>
    </ligand>
</feature>
<dbReference type="GO" id="GO:0004850">
    <property type="term" value="F:uridine phosphorylase activity"/>
    <property type="evidence" value="ECO:0007669"/>
    <property type="project" value="InterPro"/>
</dbReference>
<feature type="binding site" evidence="2">
    <location>
        <position position="147"/>
    </location>
    <ligand>
        <name>substrate</name>
    </ligand>
</feature>
<feature type="domain" description="Nucleoside phosphorylase" evidence="3">
    <location>
        <begin position="25"/>
        <end position="210"/>
    </location>
</feature>
<dbReference type="GO" id="GO:0006218">
    <property type="term" value="P:uridine catabolic process"/>
    <property type="evidence" value="ECO:0007669"/>
    <property type="project" value="TreeGrafter"/>
</dbReference>
<dbReference type="WBParaSite" id="ACRNAN_scaffold5819.g30951.t2">
    <property type="protein sequence ID" value="ACRNAN_scaffold5819.g30951.t2"/>
    <property type="gene ID" value="ACRNAN_scaffold5819.g30951"/>
</dbReference>
<evidence type="ECO:0000313" key="4">
    <source>
        <dbReference type="Proteomes" id="UP000887540"/>
    </source>
</evidence>
<comment type="similarity">
    <text evidence="1">Belongs to the PNP/UDP phosphorylase family.</text>
</comment>
<dbReference type="GO" id="GO:0005829">
    <property type="term" value="C:cytosol"/>
    <property type="evidence" value="ECO:0007669"/>
    <property type="project" value="TreeGrafter"/>
</dbReference>
<sequence>MKNYAEQYHKETSVGLSENLSKTDRFVMYKTGPVLWVNHGMGIPSLSICLQECIKLMYYAETTDVTFMRLGTSGGLGVEPGTVVISTGAINEFLKPEYIQAVLGKKVKHDAILDKALSDELYECRRFVNTPVEKGITMGTDCFFEGQARLDGPFCDYSSEDATAFLRKLYELGVRNVEMECNCFAAITYRAGIRSAIICVTVVDRLHDDTLKIQKPIFLSPKAFREYEMRTFKLASAYFKDRLANIANNK</sequence>
<name>A0A914E561_9BILA</name>
<feature type="binding site" evidence="2">
    <location>
        <begin position="69"/>
        <end position="72"/>
    </location>
    <ligand>
        <name>phosphate</name>
        <dbReference type="ChEBI" id="CHEBI:43474"/>
    </ligand>
</feature>
<organism evidence="4 5">
    <name type="scientific">Acrobeloides nanus</name>
    <dbReference type="NCBI Taxonomy" id="290746"/>
    <lineage>
        <taxon>Eukaryota</taxon>
        <taxon>Metazoa</taxon>
        <taxon>Ecdysozoa</taxon>
        <taxon>Nematoda</taxon>
        <taxon>Chromadorea</taxon>
        <taxon>Rhabditida</taxon>
        <taxon>Tylenchina</taxon>
        <taxon>Cephalobomorpha</taxon>
        <taxon>Cephaloboidea</taxon>
        <taxon>Cephalobidae</taxon>
        <taxon>Acrobeloides</taxon>
    </lineage>
</organism>
<evidence type="ECO:0000256" key="1">
    <source>
        <dbReference type="ARBA" id="ARBA00010456"/>
    </source>
</evidence>
<evidence type="ECO:0000313" key="5">
    <source>
        <dbReference type="WBParaSite" id="ACRNAN_scaffold5819.g30951.t2"/>
    </source>
</evidence>
<evidence type="ECO:0000256" key="2">
    <source>
        <dbReference type="PIRSR" id="PIRSR610059-50"/>
    </source>
</evidence>
<proteinExistence type="inferred from homology"/>
<dbReference type="Pfam" id="PF01048">
    <property type="entry name" value="PNP_UDP_1"/>
    <property type="match status" value="1"/>
</dbReference>
<accession>A0A914E561</accession>